<dbReference type="GeneID" id="136802713"/>
<evidence type="ECO:0000256" key="1">
    <source>
        <dbReference type="SAM" id="SignalP"/>
    </source>
</evidence>
<evidence type="ECO:0000313" key="2">
    <source>
        <dbReference type="EnsemblMetazoa" id="CLYHEMP024832.5"/>
    </source>
</evidence>
<name>A0A7M5XKA9_9CNID</name>
<feature type="chain" id="PRO_5029654766" description="Cnidarian restricted protein" evidence="1">
    <location>
        <begin position="19"/>
        <end position="291"/>
    </location>
</feature>
<keyword evidence="1" id="KW-0732">Signal</keyword>
<dbReference type="Proteomes" id="UP000594262">
    <property type="component" value="Unplaced"/>
</dbReference>
<organism evidence="2 3">
    <name type="scientific">Clytia hemisphaerica</name>
    <dbReference type="NCBI Taxonomy" id="252671"/>
    <lineage>
        <taxon>Eukaryota</taxon>
        <taxon>Metazoa</taxon>
        <taxon>Cnidaria</taxon>
        <taxon>Hydrozoa</taxon>
        <taxon>Hydroidolina</taxon>
        <taxon>Leptothecata</taxon>
        <taxon>Obeliida</taxon>
        <taxon>Clytiidae</taxon>
        <taxon>Clytia</taxon>
    </lineage>
</organism>
<accession>A0A7M5XKA9</accession>
<dbReference type="RefSeq" id="XP_066915568.1">
    <property type="nucleotide sequence ID" value="XM_067059467.1"/>
</dbReference>
<feature type="signal peptide" evidence="1">
    <location>
        <begin position="1"/>
        <end position="18"/>
    </location>
</feature>
<dbReference type="EnsemblMetazoa" id="CLYHEMT024832.5">
    <property type="protein sequence ID" value="CLYHEMP024832.5"/>
    <property type="gene ID" value="CLYHEMG024832"/>
</dbReference>
<proteinExistence type="predicted"/>
<protein>
    <recommendedName>
        <fullName evidence="4">Cnidarian restricted protein</fullName>
    </recommendedName>
</protein>
<reference evidence="2" key="1">
    <citation type="submission" date="2021-01" db="UniProtKB">
        <authorList>
            <consortium name="EnsemblMetazoa"/>
        </authorList>
    </citation>
    <scope>IDENTIFICATION</scope>
</reference>
<sequence>MKFWKIFLLLAFIAAIKCEYEISDEEFPLDNGEDYVEDMAVHGSQDEVEDPLHGCPRPRKNKCSKKVSRKCRRRGPNIQCGFYKKCKVCSRRFSLFTKCHVADKCRLKARVMPCKITYSGCGRPKRSSCKRAGNRRYCLLRSKCVKVCRKRCKYGRNGCKRNGVFVRLEDPLHGCPRPRKNKCSKKVSRKCRRQGANIQCGFYKKCKVCSRRFSLFTKCHVADKCRLKARVMPCKINYSGCRRPKRSSCKRAGNRRYCLLRSKCVKVCRKRCKYGRNGCKRNGVFVRRLKI</sequence>
<evidence type="ECO:0000313" key="3">
    <source>
        <dbReference type="Proteomes" id="UP000594262"/>
    </source>
</evidence>
<evidence type="ECO:0008006" key="4">
    <source>
        <dbReference type="Google" id="ProtNLM"/>
    </source>
</evidence>
<keyword evidence="3" id="KW-1185">Reference proteome</keyword>
<dbReference type="AlphaFoldDB" id="A0A7M5XKA9"/>